<dbReference type="Gene3D" id="3.90.1150.10">
    <property type="entry name" value="Aspartate Aminotransferase, domain 1"/>
    <property type="match status" value="1"/>
</dbReference>
<dbReference type="SUPFAM" id="SSF53383">
    <property type="entry name" value="PLP-dependent transferases"/>
    <property type="match status" value="1"/>
</dbReference>
<dbReference type="EMBL" id="JBJQOH010000004">
    <property type="protein sequence ID" value="KAL3688582.1"/>
    <property type="molecule type" value="Genomic_DNA"/>
</dbReference>
<gene>
    <name evidence="10" type="ORF">R1sor_014891</name>
</gene>
<evidence type="ECO:0000256" key="8">
    <source>
        <dbReference type="RuleBase" id="RU003693"/>
    </source>
</evidence>
<comment type="pathway">
    <text evidence="2">Lipid metabolism; sphingolipid metabolism.</text>
</comment>
<dbReference type="PANTHER" id="PTHR13693">
    <property type="entry name" value="CLASS II AMINOTRANSFERASE/8-AMINO-7-OXONONANOATE SYNTHASE"/>
    <property type="match status" value="1"/>
</dbReference>
<dbReference type="InterPro" id="IPR015424">
    <property type="entry name" value="PyrdxlP-dep_Trfase"/>
</dbReference>
<keyword evidence="7" id="KW-0443">Lipid metabolism</keyword>
<dbReference type="InterPro" id="IPR015422">
    <property type="entry name" value="PyrdxlP-dep_Trfase_small"/>
</dbReference>
<evidence type="ECO:0000256" key="7">
    <source>
        <dbReference type="ARBA" id="ARBA00022919"/>
    </source>
</evidence>
<evidence type="ECO:0000256" key="4">
    <source>
        <dbReference type="ARBA" id="ARBA00010008"/>
    </source>
</evidence>
<evidence type="ECO:0000259" key="9">
    <source>
        <dbReference type="Pfam" id="PF00155"/>
    </source>
</evidence>
<evidence type="ECO:0000256" key="5">
    <source>
        <dbReference type="ARBA" id="ARBA00022679"/>
    </source>
</evidence>
<accession>A0ABD3HDA5</accession>
<dbReference type="InterPro" id="IPR001917">
    <property type="entry name" value="Aminotrans_II_pyridoxalP_BS"/>
</dbReference>
<proteinExistence type="inferred from homology"/>
<comment type="caution">
    <text evidence="10">The sequence shown here is derived from an EMBL/GenBank/DDBJ whole genome shotgun (WGS) entry which is preliminary data.</text>
</comment>
<evidence type="ECO:0000256" key="3">
    <source>
        <dbReference type="ARBA" id="ARBA00004991"/>
    </source>
</evidence>
<keyword evidence="11" id="KW-1185">Reference proteome</keyword>
<evidence type="ECO:0000313" key="11">
    <source>
        <dbReference type="Proteomes" id="UP001633002"/>
    </source>
</evidence>
<keyword evidence="6 8" id="KW-0663">Pyridoxal phosphate</keyword>
<dbReference type="InterPro" id="IPR015421">
    <property type="entry name" value="PyrdxlP-dep_Trfase_major"/>
</dbReference>
<dbReference type="GO" id="GO:0016020">
    <property type="term" value="C:membrane"/>
    <property type="evidence" value="ECO:0007669"/>
    <property type="project" value="GOC"/>
</dbReference>
<organism evidence="10 11">
    <name type="scientific">Riccia sorocarpa</name>
    <dbReference type="NCBI Taxonomy" id="122646"/>
    <lineage>
        <taxon>Eukaryota</taxon>
        <taxon>Viridiplantae</taxon>
        <taxon>Streptophyta</taxon>
        <taxon>Embryophyta</taxon>
        <taxon>Marchantiophyta</taxon>
        <taxon>Marchantiopsida</taxon>
        <taxon>Marchantiidae</taxon>
        <taxon>Marchantiales</taxon>
        <taxon>Ricciaceae</taxon>
        <taxon>Riccia</taxon>
    </lineage>
</organism>
<dbReference type="GO" id="GO:0016740">
    <property type="term" value="F:transferase activity"/>
    <property type="evidence" value="ECO:0007669"/>
    <property type="project" value="UniProtKB-KW"/>
</dbReference>
<dbReference type="PANTHER" id="PTHR13693:SF77">
    <property type="entry name" value="8-AMINO-7-OXONONANOATE SYNTHASE"/>
    <property type="match status" value="1"/>
</dbReference>
<comment type="similarity">
    <text evidence="4">Belongs to the class-II pyridoxal-phosphate-dependent aminotransferase family. BioF subfamily.</text>
</comment>
<evidence type="ECO:0000256" key="6">
    <source>
        <dbReference type="ARBA" id="ARBA00022898"/>
    </source>
</evidence>
<comment type="cofactor">
    <cofactor evidence="1 8">
        <name>pyridoxal 5'-phosphate</name>
        <dbReference type="ChEBI" id="CHEBI:597326"/>
    </cofactor>
</comment>
<evidence type="ECO:0000313" key="10">
    <source>
        <dbReference type="EMBL" id="KAL3688582.1"/>
    </source>
</evidence>
<dbReference type="InterPro" id="IPR004839">
    <property type="entry name" value="Aminotransferase_I/II_large"/>
</dbReference>
<dbReference type="Gene3D" id="3.40.640.10">
    <property type="entry name" value="Type I PLP-dependent aspartate aminotransferase-like (Major domain)"/>
    <property type="match status" value="1"/>
</dbReference>
<sequence length="517" mass="56937">MVSREVWERWLDQVLHHLEELQLKRRLLSLNSSFAPAKLPAAEILGDSLETFQSHGPWDRQTVEVLVSETDFRDWLSDESYTGQCVGIEGDKSHHLPSPDVPSTSSVHKLCLFSGNDYLGLSGHPSVRAAAAKAALECGMGPRGAALICGYTDYHRRLELALAELKHTEDCLLCPTGFAANMAVMTALAGVPKGTLDPDMMAYAVFSDSLNHASIIDGVRLAQKNSQADVYQYRHADMVHLEELLRECKLERKVVVTDSLFSMDGDFAPMKALAELRRKYNFLLIVDDAHGTLVCGENGGGVAEAFNVEHEVDIYVGTLSKAFGCHGGFIATSRKWKQWIQSRGRSFIFSTALPIPVVAAASAAISVARQEKWRQRVLWERVRQLSVGLGVDLVSPIAPIIIGSAEEAVSASRELLKSGFHVFAIRPPTVPDGSSRLRITLSAAHTEADVQALMAALPPWIKERARSRPSVNIFSSCRWQPSALLERIDSEGPAGTQEPEHQRQNCDTARLLLRTRL</sequence>
<dbReference type="AlphaFoldDB" id="A0ABD3HDA5"/>
<reference evidence="10 11" key="1">
    <citation type="submission" date="2024-09" db="EMBL/GenBank/DDBJ databases">
        <title>Chromosome-scale assembly of Riccia sorocarpa.</title>
        <authorList>
            <person name="Paukszto L."/>
        </authorList>
    </citation>
    <scope>NUCLEOTIDE SEQUENCE [LARGE SCALE GENOMIC DNA]</scope>
    <source>
        <strain evidence="10">LP-2024</strain>
        <tissue evidence="10">Aerial parts of the thallus</tissue>
    </source>
</reference>
<dbReference type="Pfam" id="PF00155">
    <property type="entry name" value="Aminotran_1_2"/>
    <property type="match status" value="1"/>
</dbReference>
<dbReference type="GO" id="GO:0006665">
    <property type="term" value="P:sphingolipid metabolic process"/>
    <property type="evidence" value="ECO:0007669"/>
    <property type="project" value="UniProtKB-KW"/>
</dbReference>
<name>A0ABD3HDA5_9MARC</name>
<dbReference type="InterPro" id="IPR050087">
    <property type="entry name" value="AON_synthase_class-II"/>
</dbReference>
<keyword evidence="5" id="KW-0808">Transferase</keyword>
<evidence type="ECO:0000256" key="1">
    <source>
        <dbReference type="ARBA" id="ARBA00001933"/>
    </source>
</evidence>
<feature type="domain" description="Aminotransferase class I/classII large" evidence="9">
    <location>
        <begin position="112"/>
        <end position="457"/>
    </location>
</feature>
<protein>
    <recommendedName>
        <fullName evidence="9">Aminotransferase class I/classII large domain-containing protein</fullName>
    </recommendedName>
</protein>
<keyword evidence="7" id="KW-0746">Sphingolipid metabolism</keyword>
<dbReference type="PROSITE" id="PS00599">
    <property type="entry name" value="AA_TRANSFER_CLASS_2"/>
    <property type="match status" value="1"/>
</dbReference>
<dbReference type="Proteomes" id="UP001633002">
    <property type="component" value="Unassembled WGS sequence"/>
</dbReference>
<evidence type="ECO:0000256" key="2">
    <source>
        <dbReference type="ARBA" id="ARBA00004760"/>
    </source>
</evidence>
<comment type="pathway">
    <text evidence="3">Sphingolipid metabolism.</text>
</comment>